<protein>
    <submittedName>
        <fullName evidence="3">Uncharacterized protein LOC112494457</fullName>
    </submittedName>
</protein>
<accession>A0AAJ7RI90</accession>
<dbReference type="AlphaFoldDB" id="A0AAJ7RI90"/>
<name>A0AAJ7RI90_CEPCN</name>
<dbReference type="InterPro" id="IPR022048">
    <property type="entry name" value="Envelope_fusion-like"/>
</dbReference>
<dbReference type="RefSeq" id="XP_024941457.1">
    <property type="nucleotide sequence ID" value="XM_025085689.1"/>
</dbReference>
<dbReference type="Proteomes" id="UP000694920">
    <property type="component" value="Unplaced"/>
</dbReference>
<dbReference type="Pfam" id="PF12259">
    <property type="entry name" value="Baculo_F"/>
    <property type="match status" value="1"/>
</dbReference>
<evidence type="ECO:0000313" key="2">
    <source>
        <dbReference type="Proteomes" id="UP000694920"/>
    </source>
</evidence>
<dbReference type="GeneID" id="112494457"/>
<proteinExistence type="predicted"/>
<sequence length="250" mass="28187">MTRTELDNCKKIKDQYLCEARHPVLKFRPYGSCETQLFTNPSSYPLSCETRQIKIEYTLLIEMENPNSWLHVADKPEQMMVSCNNENPKRVVMQGSGIIEIKGKCKLTAEDFTLETEGKYKLDVTLNYVPPLNLTLITDNYVPNTVSNNNNIQPKLRNLIKDPSELNALSKKISEIENDLKGDNIDTFVDIISSPISYSIGTIFCITILILIIVIYFLRKRANLTTSGETTPPSVIVIGNSSPNPNQVTP</sequence>
<gene>
    <name evidence="3" type="primary">LOC112494457</name>
</gene>
<organism evidence="2 3">
    <name type="scientific">Cephus cinctus</name>
    <name type="common">Wheat stem sawfly</name>
    <dbReference type="NCBI Taxonomy" id="211228"/>
    <lineage>
        <taxon>Eukaryota</taxon>
        <taxon>Metazoa</taxon>
        <taxon>Ecdysozoa</taxon>
        <taxon>Arthropoda</taxon>
        <taxon>Hexapoda</taxon>
        <taxon>Insecta</taxon>
        <taxon>Pterygota</taxon>
        <taxon>Neoptera</taxon>
        <taxon>Endopterygota</taxon>
        <taxon>Hymenoptera</taxon>
        <taxon>Cephoidea</taxon>
        <taxon>Cephidae</taxon>
        <taxon>Cephus</taxon>
    </lineage>
</organism>
<evidence type="ECO:0000313" key="3">
    <source>
        <dbReference type="RefSeq" id="XP_024941457.1"/>
    </source>
</evidence>
<keyword evidence="2" id="KW-1185">Reference proteome</keyword>
<keyword evidence="1" id="KW-0812">Transmembrane</keyword>
<evidence type="ECO:0000256" key="1">
    <source>
        <dbReference type="SAM" id="Phobius"/>
    </source>
</evidence>
<keyword evidence="1" id="KW-0472">Membrane</keyword>
<reference evidence="3" key="1">
    <citation type="submission" date="2025-08" db="UniProtKB">
        <authorList>
            <consortium name="RefSeq"/>
        </authorList>
    </citation>
    <scope>IDENTIFICATION</scope>
</reference>
<feature type="transmembrane region" description="Helical" evidence="1">
    <location>
        <begin position="196"/>
        <end position="218"/>
    </location>
</feature>
<keyword evidence="1" id="KW-1133">Transmembrane helix</keyword>
<dbReference type="KEGG" id="ccin:112494457"/>